<feature type="region of interest" description="Disordered" evidence="1">
    <location>
        <begin position="75"/>
        <end position="99"/>
    </location>
</feature>
<dbReference type="GO" id="GO:0004519">
    <property type="term" value="F:endonuclease activity"/>
    <property type="evidence" value="ECO:0007669"/>
    <property type="project" value="UniProtKB-KW"/>
</dbReference>
<protein>
    <submittedName>
        <fullName evidence="4">DNA/RNA non-specific endonuclease</fullName>
    </submittedName>
</protein>
<dbReference type="Gene3D" id="3.40.570.10">
    <property type="entry name" value="Extracellular Endonuclease, subunit A"/>
    <property type="match status" value="1"/>
</dbReference>
<dbReference type="STRING" id="451.B6N58_12855"/>
<dbReference type="InterPro" id="IPR044929">
    <property type="entry name" value="DNA/RNA_non-sp_Endonuclease_sf"/>
</dbReference>
<evidence type="ECO:0000313" key="5">
    <source>
        <dbReference type="Proteomes" id="UP000032414"/>
    </source>
</evidence>
<proteinExistence type="predicted"/>
<accession>A0A098GBH5</accession>
<keyword evidence="4" id="KW-0540">Nuclease</keyword>
<evidence type="ECO:0000259" key="2">
    <source>
        <dbReference type="Pfam" id="PF13930"/>
    </source>
</evidence>
<dbReference type="OrthoDB" id="5646774at2"/>
<reference evidence="3" key="2">
    <citation type="submission" date="2014-09" db="EMBL/GenBank/DDBJ databases">
        <authorList>
            <person name="GOMEZ-VALERO Laura"/>
        </authorList>
    </citation>
    <scope>NUCLEOTIDE SEQUENCE</scope>
    <source>
        <strain evidence="3">ATCC33218</strain>
    </source>
</reference>
<dbReference type="EMBL" id="FMVN01000009">
    <property type="protein sequence ID" value="SCY51703.1"/>
    <property type="molecule type" value="Genomic_DNA"/>
</dbReference>
<dbReference type="RefSeq" id="WP_045098356.1">
    <property type="nucleotide sequence ID" value="NZ_CP020614.1"/>
</dbReference>
<sequence>MLEKTALFKRRALKVIPNLKKLRLEDDHWLQASVAVEKLGVKRLTSTTLLLVFSEITKTDIDKLHAELARKPLSRSAKPIFDSHQQHQRPLKRRRKDSGENSFLFAGNTQLHSPIRKTGVRIIPEPAPATPERGYPQVYLTPNKTNKIRPFLSKRLGTFFKPVTPDGPKPRGKIDISMADRTKLRSKFKSYLFDRPSPIEFTITLEKIEDRQGKKRIISQKKLTGISCIEVFKADGCSNEEYITVNGHDYHWSHMVAYFLGGDHHKENLIPATAAANYNILEVVENFIAEKMLNQVKEDRISEIAVTVTPYYSTESQSDIPDLLIFELNWQSPNGLNFAEKIEINPRSYQRVTGTMHRSIAVFRKIEELEVQKRMEEIEEGQQEISSMSLC</sequence>
<dbReference type="AlphaFoldDB" id="A0A098GBH5"/>
<dbReference type="Pfam" id="PF13930">
    <property type="entry name" value="Endonuclea_NS_2"/>
    <property type="match status" value="1"/>
</dbReference>
<evidence type="ECO:0000313" key="6">
    <source>
        <dbReference type="Proteomes" id="UP000182998"/>
    </source>
</evidence>
<feature type="domain" description="Type VII secretion system protein EssD-like" evidence="2">
    <location>
        <begin position="246"/>
        <end position="317"/>
    </location>
</feature>
<dbReference type="Proteomes" id="UP000182998">
    <property type="component" value="Unassembled WGS sequence"/>
</dbReference>
<keyword evidence="4" id="KW-0255">Endonuclease</keyword>
<dbReference type="KEGG" id="tmc:LMI_0487"/>
<keyword evidence="6" id="KW-1185">Reference proteome</keyword>
<evidence type="ECO:0000313" key="4">
    <source>
        <dbReference type="EMBL" id="SCY51703.1"/>
    </source>
</evidence>
<evidence type="ECO:0000313" key="3">
    <source>
        <dbReference type="EMBL" id="CEG59834.1"/>
    </source>
</evidence>
<dbReference type="HOGENOM" id="CLU_705823_0_0_6"/>
<reference evidence="4 6" key="3">
    <citation type="submission" date="2016-10" db="EMBL/GenBank/DDBJ databases">
        <authorList>
            <person name="Varghese N."/>
            <person name="Submissions S."/>
        </authorList>
    </citation>
    <scope>NUCLEOTIDE SEQUENCE [LARGE SCALE GENOMIC DNA]</scope>
    <source>
        <strain evidence="4 6">ATCC 33218</strain>
    </source>
</reference>
<gene>
    <name evidence="3" type="ORF">LMI_0487</name>
    <name evidence="4" type="ORF">SAMN02982997_01925</name>
</gene>
<dbReference type="PATRIC" id="fig|451.8.peg.66"/>
<keyword evidence="4" id="KW-0378">Hydrolase</keyword>
<organism evidence="3 5">
    <name type="scientific">Legionella micdadei</name>
    <name type="common">Tatlockia micdadei</name>
    <dbReference type="NCBI Taxonomy" id="451"/>
    <lineage>
        <taxon>Bacteria</taxon>
        <taxon>Pseudomonadati</taxon>
        <taxon>Pseudomonadota</taxon>
        <taxon>Gammaproteobacteria</taxon>
        <taxon>Legionellales</taxon>
        <taxon>Legionellaceae</taxon>
        <taxon>Legionella</taxon>
    </lineage>
</organism>
<dbReference type="InterPro" id="IPR044927">
    <property type="entry name" value="Endonuclea_NS_2"/>
</dbReference>
<reference evidence="5" key="1">
    <citation type="submission" date="2014-09" db="EMBL/GenBank/DDBJ databases">
        <authorList>
            <person name="Gomez-Valero L."/>
        </authorList>
    </citation>
    <scope>NUCLEOTIDE SEQUENCE [LARGE SCALE GENOMIC DNA]</scope>
    <source>
        <strain evidence="5">ATCC33218</strain>
    </source>
</reference>
<dbReference type="EMBL" id="LN614830">
    <property type="protein sequence ID" value="CEG59834.1"/>
    <property type="molecule type" value="Genomic_DNA"/>
</dbReference>
<evidence type="ECO:0000256" key="1">
    <source>
        <dbReference type="SAM" id="MobiDB-lite"/>
    </source>
</evidence>
<dbReference type="Proteomes" id="UP000032414">
    <property type="component" value="Chromosome I"/>
</dbReference>
<feature type="compositionally biased region" description="Basic residues" evidence="1">
    <location>
        <begin position="86"/>
        <end position="96"/>
    </location>
</feature>
<name>A0A098GBH5_LEGMI</name>